<dbReference type="PROSITE" id="PS50977">
    <property type="entry name" value="HTH_TETR_2"/>
    <property type="match status" value="1"/>
</dbReference>
<comment type="caution">
    <text evidence="6">The sequence shown here is derived from an EMBL/GenBank/DDBJ whole genome shotgun (WGS) entry which is preliminary data.</text>
</comment>
<dbReference type="InterPro" id="IPR001647">
    <property type="entry name" value="HTH_TetR"/>
</dbReference>
<evidence type="ECO:0000256" key="2">
    <source>
        <dbReference type="ARBA" id="ARBA00023125"/>
    </source>
</evidence>
<dbReference type="InterPro" id="IPR050109">
    <property type="entry name" value="HTH-type_TetR-like_transc_reg"/>
</dbReference>
<dbReference type="PANTHER" id="PTHR30055:SF234">
    <property type="entry name" value="HTH-TYPE TRANSCRIPTIONAL REGULATOR BETI"/>
    <property type="match status" value="1"/>
</dbReference>
<dbReference type="EMBL" id="JAQGLA010000087">
    <property type="protein sequence ID" value="MDA3630099.1"/>
    <property type="molecule type" value="Genomic_DNA"/>
</dbReference>
<keyword evidence="3" id="KW-0804">Transcription</keyword>
<dbReference type="RefSeq" id="WP_270953235.1">
    <property type="nucleotide sequence ID" value="NZ_JAQGLA010000087.1"/>
</dbReference>
<evidence type="ECO:0000256" key="1">
    <source>
        <dbReference type="ARBA" id="ARBA00023015"/>
    </source>
</evidence>
<dbReference type="PROSITE" id="PS01081">
    <property type="entry name" value="HTH_TETR_1"/>
    <property type="match status" value="1"/>
</dbReference>
<accession>A0ABT4V9K1</accession>
<dbReference type="PANTHER" id="PTHR30055">
    <property type="entry name" value="HTH-TYPE TRANSCRIPTIONAL REGULATOR RUTR"/>
    <property type="match status" value="1"/>
</dbReference>
<name>A0ABT4V9K1_9PSEU</name>
<keyword evidence="7" id="KW-1185">Reference proteome</keyword>
<keyword evidence="2 4" id="KW-0238">DNA-binding</keyword>
<dbReference type="InterPro" id="IPR023772">
    <property type="entry name" value="DNA-bd_HTH_TetR-type_CS"/>
</dbReference>
<evidence type="ECO:0000256" key="3">
    <source>
        <dbReference type="ARBA" id="ARBA00023163"/>
    </source>
</evidence>
<keyword evidence="1" id="KW-0805">Transcription regulation</keyword>
<feature type="domain" description="HTH tetR-type" evidence="5">
    <location>
        <begin position="19"/>
        <end position="79"/>
    </location>
</feature>
<evidence type="ECO:0000259" key="5">
    <source>
        <dbReference type="PROSITE" id="PS50977"/>
    </source>
</evidence>
<evidence type="ECO:0000313" key="6">
    <source>
        <dbReference type="EMBL" id="MDA3630099.1"/>
    </source>
</evidence>
<sequence length="215" mass="23128">MSAQHAEPGFRPPQQARSRESLQKVLTSAEHVLSTGGIDEFTVAAVAEHAGVSVGAIYRRFTGKEQLLKAVKDDLLKQLETGVAEALRAASPGLRGAIGAFTDAMARTFSGRTRAFPELLGGQPAEGVERGLQALETIQRALVESAEPYLDDVAQHDPRNAVRFAARSIIGSCVHRAATCQSWPDGLSWQAWADATTEMAMTYLASRPQEPSEVE</sequence>
<dbReference type="PRINTS" id="PR00455">
    <property type="entry name" value="HTHTETR"/>
</dbReference>
<dbReference type="Pfam" id="PF00440">
    <property type="entry name" value="TetR_N"/>
    <property type="match status" value="1"/>
</dbReference>
<evidence type="ECO:0000313" key="7">
    <source>
        <dbReference type="Proteomes" id="UP001210380"/>
    </source>
</evidence>
<proteinExistence type="predicted"/>
<evidence type="ECO:0000256" key="4">
    <source>
        <dbReference type="PROSITE-ProRule" id="PRU00335"/>
    </source>
</evidence>
<dbReference type="Gene3D" id="1.10.357.10">
    <property type="entry name" value="Tetracycline Repressor, domain 2"/>
    <property type="match status" value="1"/>
</dbReference>
<protein>
    <submittedName>
        <fullName evidence="6">TetR/AcrR family transcriptional regulator</fullName>
    </submittedName>
</protein>
<dbReference type="Proteomes" id="UP001210380">
    <property type="component" value="Unassembled WGS sequence"/>
</dbReference>
<dbReference type="InterPro" id="IPR009057">
    <property type="entry name" value="Homeodomain-like_sf"/>
</dbReference>
<reference evidence="6 7" key="1">
    <citation type="submission" date="2022-11" db="EMBL/GenBank/DDBJ databases">
        <title>Draft genome sequence of Saccharopolyspora sp. WRP15-2 isolated from rhizosphere soils of wild rice in Thailand.</title>
        <authorList>
            <person name="Duangmal K."/>
            <person name="Kammanee S."/>
            <person name="Muangham S."/>
        </authorList>
    </citation>
    <scope>NUCLEOTIDE SEQUENCE [LARGE SCALE GENOMIC DNA]</scope>
    <source>
        <strain evidence="6 7">WRP15-2</strain>
    </source>
</reference>
<feature type="DNA-binding region" description="H-T-H motif" evidence="4">
    <location>
        <begin position="42"/>
        <end position="61"/>
    </location>
</feature>
<dbReference type="SUPFAM" id="SSF46689">
    <property type="entry name" value="Homeodomain-like"/>
    <property type="match status" value="1"/>
</dbReference>
<gene>
    <name evidence="6" type="ORF">OU415_32050</name>
</gene>
<organism evidence="6 7">
    <name type="scientific">Saccharopolyspora oryzae</name>
    <dbReference type="NCBI Taxonomy" id="2997343"/>
    <lineage>
        <taxon>Bacteria</taxon>
        <taxon>Bacillati</taxon>
        <taxon>Actinomycetota</taxon>
        <taxon>Actinomycetes</taxon>
        <taxon>Pseudonocardiales</taxon>
        <taxon>Pseudonocardiaceae</taxon>
        <taxon>Saccharopolyspora</taxon>
    </lineage>
</organism>